<reference evidence="2 3" key="1">
    <citation type="submission" date="2016-10" db="EMBL/GenBank/DDBJ databases">
        <authorList>
            <person name="de Groot N.N."/>
        </authorList>
    </citation>
    <scope>NUCLEOTIDE SEQUENCE [LARGE SCALE GENOMIC DNA]</scope>
    <source>
        <strain evidence="2 3">CGMCC 4.1859</strain>
    </source>
</reference>
<accession>A0A1G7QMN1</accession>
<dbReference type="AlphaFoldDB" id="A0A1G7QMN1"/>
<dbReference type="Pfam" id="PF09346">
    <property type="entry name" value="SMI1_KNR4"/>
    <property type="match status" value="1"/>
</dbReference>
<dbReference type="SUPFAM" id="SSF160631">
    <property type="entry name" value="SMI1/KNR4-like"/>
    <property type="match status" value="1"/>
</dbReference>
<proteinExistence type="predicted"/>
<gene>
    <name evidence="2" type="ORF">SAMN05216260_11329</name>
</gene>
<dbReference type="EMBL" id="FNAX01000013">
    <property type="protein sequence ID" value="SDF99169.1"/>
    <property type="molecule type" value="Genomic_DNA"/>
</dbReference>
<feature type="domain" description="Knr4/Smi1-like" evidence="1">
    <location>
        <begin position="54"/>
        <end position="181"/>
    </location>
</feature>
<dbReference type="Proteomes" id="UP000198614">
    <property type="component" value="Unassembled WGS sequence"/>
</dbReference>
<dbReference type="InterPro" id="IPR018958">
    <property type="entry name" value="Knr4/Smi1-like_dom"/>
</dbReference>
<evidence type="ECO:0000313" key="2">
    <source>
        <dbReference type="EMBL" id="SDF99169.1"/>
    </source>
</evidence>
<dbReference type="InterPro" id="IPR037883">
    <property type="entry name" value="Knr4/Smi1-like_sf"/>
</dbReference>
<organism evidence="2 3">
    <name type="scientific">Streptomyces griseoaurantiacus</name>
    <dbReference type="NCBI Taxonomy" id="68213"/>
    <lineage>
        <taxon>Bacteria</taxon>
        <taxon>Bacillati</taxon>
        <taxon>Actinomycetota</taxon>
        <taxon>Actinomycetes</taxon>
        <taxon>Kitasatosporales</taxon>
        <taxon>Streptomycetaceae</taxon>
        <taxon>Streptomyces</taxon>
        <taxon>Streptomyces aurantiacus group</taxon>
    </lineage>
</organism>
<evidence type="ECO:0000259" key="1">
    <source>
        <dbReference type="SMART" id="SM00860"/>
    </source>
</evidence>
<name>A0A1G7QMN1_9ACTN</name>
<evidence type="ECO:0000313" key="3">
    <source>
        <dbReference type="Proteomes" id="UP000198614"/>
    </source>
</evidence>
<dbReference type="OrthoDB" id="458118at2"/>
<dbReference type="Gene3D" id="3.40.1580.10">
    <property type="entry name" value="SMI1/KNR4-like"/>
    <property type="match status" value="1"/>
</dbReference>
<sequence length="187" mass="20899">MATPSPLTVEEWRAFLEEHNTNIFESAYVRAAVEEGTPAMSPERWEAGWAGAQPASEEAIVAVEERLGVRLPPSYRNFLKVSNGWEYVGPVDLFPLESIGWFTDLDEGLIEAWAGPEYFEEYLAVLKRCVLIGQDDGGSGCWWLLHVDGAGEDGECTAYDWWAGSGEVPERYDDFAALVRQEAKTFL</sequence>
<protein>
    <submittedName>
        <fullName evidence="2">SMI1 / KNR4 family (SUKH-1)</fullName>
    </submittedName>
</protein>
<dbReference type="SMART" id="SM00860">
    <property type="entry name" value="SMI1_KNR4"/>
    <property type="match status" value="1"/>
</dbReference>